<evidence type="ECO:0000256" key="4">
    <source>
        <dbReference type="ARBA" id="ARBA00022741"/>
    </source>
</evidence>
<sequence length="1008" mass="115157">MIPVHLKLKNFLSYREASLDFRGLHTACICGPNGSGKSSLLEAITWALWGQSRAAADDDIINAAAEEVRVDFVFVRDRNTYRAIRSKRRGHTATLDLQVQTAPDRFRTLSGRGIRPTQQRIDAAIGIDYDTFVNSAYLRQGRADEFMLRRPSERKQVLADLLKLDRYEALAERAKDFTRQLKAQVEQLERQANDLSAQLQDRQTIDRESVLNAEQLQELQVAQERDRCQLQMLQAREHQRLALEQRVSWHQQQLTIAERDCQRLGRDRAATQQELARLQQLLTREGDVTAGYRRCLELQREEAALSQRFQAYQGAEQQLLHLQRQQSDRLNKLQLQAQAVATQLTALEARECEVRDVLARSPDVATALADLHAARSHLECLEALHQQAVPLLQRRQHVQADIDRSRARLVARLEQLHATSAQLSTRVAQAPKMRSQAIVVETELKELETKQLYRQRVQEKGQERRNFQERLQESQRNYQKLLAELERKLELLEQQGAVCPLCDRPLDALHKQHVVAKTQAQRQEAQDRFWVLREQLATCERELQVLRGEYKKLSQDLAPFDELLQQRGQLAVRLETTTDVCERLKELTAERAGVEQSLSVGSFAPELHTELAAIDAELAELDYSEEARVLARSDVERQRRAEFEQAKIEDARRQQARIDREKPPLQQESRDLQKAVKQLATDSDLAREIATCQQQLVRLDYDRDRHNNAIAALRESQPWLLRHQQLQQARQQFPLVQDRLEQLTTNLQTRVGETEQLRAELAAATEQLAAAADDRAAIASAECRVRDRRQHLDELLARQGRLDQALAHLDTVSIQHERAQRELSVARRQNRVYRELAQAFGKNGIQACAIETLLPQLEAQTNHILARLTGNQLHVQFLTQKASKGRSKKQPAKTIETLEIRIADARGTRPYETYSGGEGFRINFAIRLALAKLLAQQSGTTLQMLIVDEGFGTQDAEGCDRLIAAIDAIAPDFACILAVTHMPQFKEAFQNRIEVRKTDSGSQLGIFG</sequence>
<dbReference type="GO" id="GO:0006302">
    <property type="term" value="P:double-strand break repair"/>
    <property type="evidence" value="ECO:0007669"/>
    <property type="project" value="InterPro"/>
</dbReference>
<keyword evidence="9 11" id="KW-0175">Coiled coil</keyword>
<dbReference type="OrthoDB" id="9795626at2"/>
<evidence type="ECO:0000313" key="15">
    <source>
        <dbReference type="EMBL" id="ERN41147.1"/>
    </source>
</evidence>
<feature type="region of interest" description="Disordered" evidence="12">
    <location>
        <begin position="651"/>
        <end position="671"/>
    </location>
</feature>
<evidence type="ECO:0000256" key="6">
    <source>
        <dbReference type="ARBA" id="ARBA00022801"/>
    </source>
</evidence>
<dbReference type="GO" id="GO:0016887">
    <property type="term" value="F:ATP hydrolysis activity"/>
    <property type="evidence" value="ECO:0007669"/>
    <property type="project" value="InterPro"/>
</dbReference>
<comment type="caution">
    <text evidence="15">The sequence shown here is derived from an EMBL/GenBank/DDBJ whole genome shotgun (WGS) entry which is preliminary data.</text>
</comment>
<evidence type="ECO:0000256" key="5">
    <source>
        <dbReference type="ARBA" id="ARBA00022763"/>
    </source>
</evidence>
<dbReference type="NCBIfam" id="TIGR00618">
    <property type="entry name" value="sbcc"/>
    <property type="match status" value="1"/>
</dbReference>
<dbReference type="SUPFAM" id="SSF75712">
    <property type="entry name" value="Rad50 coiled-coil Zn hook"/>
    <property type="match status" value="1"/>
</dbReference>
<dbReference type="InterPro" id="IPR004592">
    <property type="entry name" value="SbcC_gammaproteobac_type"/>
</dbReference>
<dbReference type="PATRIC" id="fig|582515.4.peg.2720"/>
<keyword evidence="10" id="KW-0234">DNA repair</keyword>
<evidence type="ECO:0000256" key="9">
    <source>
        <dbReference type="ARBA" id="ARBA00023054"/>
    </source>
</evidence>
<keyword evidence="6 11" id="KW-0378">Hydrolase</keyword>
<feature type="coiled-coil region" evidence="11">
    <location>
        <begin position="726"/>
        <end position="774"/>
    </location>
</feature>
<dbReference type="Pfam" id="PF13558">
    <property type="entry name" value="SbcC_Walker_B"/>
    <property type="match status" value="1"/>
</dbReference>
<feature type="coiled-coil region" evidence="11">
    <location>
        <begin position="802"/>
        <end position="836"/>
    </location>
</feature>
<feature type="coiled-coil region" evidence="11">
    <location>
        <begin position="167"/>
        <end position="236"/>
    </location>
</feature>
<evidence type="ECO:0000259" key="13">
    <source>
        <dbReference type="Pfam" id="PF04423"/>
    </source>
</evidence>
<dbReference type="GO" id="GO:0004519">
    <property type="term" value="F:endonuclease activity"/>
    <property type="evidence" value="ECO:0007669"/>
    <property type="project" value="UniProtKB-KW"/>
</dbReference>
<evidence type="ECO:0000313" key="16">
    <source>
        <dbReference type="Proteomes" id="UP000016960"/>
    </source>
</evidence>
<keyword evidence="11 15" id="KW-0269">Exonuclease</keyword>
<dbReference type="SUPFAM" id="SSF52540">
    <property type="entry name" value="P-loop containing nucleoside triphosphate hydrolases"/>
    <property type="match status" value="1"/>
</dbReference>
<dbReference type="InterPro" id="IPR013134">
    <property type="entry name" value="Zn_hook_RAD50"/>
</dbReference>
<comment type="function">
    <text evidence="11">SbcCD cleaves DNA hairpin structures. These structures can inhibit DNA replication and are intermediates in certain DNA recombination reactions. The complex acts as a 3'-&gt;5' double strand exonuclease that can open hairpins. It also has a 5' single-strand endonuclease activity.</text>
</comment>
<feature type="domain" description="Zinc-hook" evidence="13">
    <location>
        <begin position="482"/>
        <end position="523"/>
    </location>
</feature>
<evidence type="ECO:0000256" key="1">
    <source>
        <dbReference type="ARBA" id="ARBA00006930"/>
    </source>
</evidence>
<dbReference type="Pfam" id="PF13476">
    <property type="entry name" value="AAA_23"/>
    <property type="match status" value="1"/>
</dbReference>
<dbReference type="GO" id="GO:0006260">
    <property type="term" value="P:DNA replication"/>
    <property type="evidence" value="ECO:0007669"/>
    <property type="project" value="UniProtKB-KW"/>
</dbReference>
<accession>U5DJS3</accession>
<dbReference type="RefSeq" id="WP_022607609.1">
    <property type="nucleotide sequence ID" value="NZ_ASSJ01000055.1"/>
</dbReference>
<gene>
    <name evidence="11" type="primary">sbcC</name>
    <name evidence="15" type="ORF">KR51_00024110</name>
</gene>
<keyword evidence="5" id="KW-0227">DNA damage</keyword>
<name>U5DJS3_9CHRO</name>
<evidence type="ECO:0000256" key="12">
    <source>
        <dbReference type="SAM" id="MobiDB-lite"/>
    </source>
</evidence>
<dbReference type="GO" id="GO:0006310">
    <property type="term" value="P:DNA recombination"/>
    <property type="evidence" value="ECO:0007669"/>
    <property type="project" value="UniProtKB-KW"/>
</dbReference>
<dbReference type="GO" id="GO:0004527">
    <property type="term" value="F:exonuclease activity"/>
    <property type="evidence" value="ECO:0007669"/>
    <property type="project" value="UniProtKB-KW"/>
</dbReference>
<dbReference type="GO" id="GO:0046872">
    <property type="term" value="F:metal ion binding"/>
    <property type="evidence" value="ECO:0007669"/>
    <property type="project" value="UniProtKB-KW"/>
</dbReference>
<evidence type="ECO:0000256" key="2">
    <source>
        <dbReference type="ARBA" id="ARBA00011322"/>
    </source>
</evidence>
<evidence type="ECO:0000256" key="10">
    <source>
        <dbReference type="ARBA" id="ARBA00023204"/>
    </source>
</evidence>
<dbReference type="InParanoid" id="U5DJS3"/>
<dbReference type="InterPro" id="IPR027417">
    <property type="entry name" value="P-loop_NTPase"/>
</dbReference>
<keyword evidence="8" id="KW-0067">ATP-binding</keyword>
<organism evidence="15 16">
    <name type="scientific">Rubidibacter lacunae KORDI 51-2</name>
    <dbReference type="NCBI Taxonomy" id="582515"/>
    <lineage>
        <taxon>Bacteria</taxon>
        <taxon>Bacillati</taxon>
        <taxon>Cyanobacteriota</taxon>
        <taxon>Cyanophyceae</taxon>
        <taxon>Oscillatoriophycideae</taxon>
        <taxon>Chroococcales</taxon>
        <taxon>Aphanothecaceae</taxon>
        <taxon>Rubidibacter</taxon>
    </lineage>
</organism>
<evidence type="ECO:0000256" key="7">
    <source>
        <dbReference type="ARBA" id="ARBA00022833"/>
    </source>
</evidence>
<feature type="coiled-coil region" evidence="11">
    <location>
        <begin position="457"/>
        <end position="495"/>
    </location>
</feature>
<evidence type="ECO:0000256" key="11">
    <source>
        <dbReference type="RuleBase" id="RU363070"/>
    </source>
</evidence>
<dbReference type="PANTHER" id="PTHR32114:SF2">
    <property type="entry name" value="ABC TRANSPORTER ABCH.3"/>
    <property type="match status" value="1"/>
</dbReference>
<proteinExistence type="inferred from homology"/>
<comment type="subunit">
    <text evidence="2 11">Heterodimer of SbcC and SbcD.</text>
</comment>
<keyword evidence="4" id="KW-0547">Nucleotide-binding</keyword>
<dbReference type="EMBL" id="ASSJ01000055">
    <property type="protein sequence ID" value="ERN41147.1"/>
    <property type="molecule type" value="Genomic_DNA"/>
</dbReference>
<dbReference type="STRING" id="582515.KR51_00024110"/>
<reference evidence="15 16" key="1">
    <citation type="submission" date="2013-05" db="EMBL/GenBank/DDBJ databases">
        <title>Draft genome sequence of Rubidibacter lacunae KORDI 51-2.</title>
        <authorList>
            <person name="Choi D.H."/>
            <person name="Noh J.H."/>
            <person name="Kwon K.-K."/>
            <person name="Lee J.-H."/>
            <person name="Ryu J.-Y."/>
        </authorList>
    </citation>
    <scope>NUCLEOTIDE SEQUENCE [LARGE SCALE GENOMIC DNA]</scope>
    <source>
        <strain evidence="15 16">KORDI 51-2</strain>
    </source>
</reference>
<dbReference type="Gene3D" id="1.10.287.510">
    <property type="entry name" value="Helix hairpin bin"/>
    <property type="match status" value="1"/>
</dbReference>
<dbReference type="GO" id="GO:0005524">
    <property type="term" value="F:ATP binding"/>
    <property type="evidence" value="ECO:0007669"/>
    <property type="project" value="UniProtKB-KW"/>
</dbReference>
<dbReference type="Proteomes" id="UP000016960">
    <property type="component" value="Unassembled WGS sequence"/>
</dbReference>
<dbReference type="eggNOG" id="COG0419">
    <property type="taxonomic scope" value="Bacteria"/>
</dbReference>
<keyword evidence="11" id="KW-0255">Endonuclease</keyword>
<keyword evidence="16" id="KW-1185">Reference proteome</keyword>
<dbReference type="AlphaFoldDB" id="U5DJS3"/>
<feature type="domain" description="Rad50/SbcC-type AAA" evidence="14">
    <location>
        <begin position="6"/>
        <end position="201"/>
    </location>
</feature>
<dbReference type="Gene3D" id="3.40.50.300">
    <property type="entry name" value="P-loop containing nucleotide triphosphate hydrolases"/>
    <property type="match status" value="2"/>
</dbReference>
<evidence type="ECO:0000256" key="8">
    <source>
        <dbReference type="ARBA" id="ARBA00022840"/>
    </source>
</evidence>
<comment type="similarity">
    <text evidence="1 11">Belongs to the SMC family. SbcC subfamily.</text>
</comment>
<evidence type="ECO:0000256" key="3">
    <source>
        <dbReference type="ARBA" id="ARBA00022723"/>
    </source>
</evidence>
<keyword evidence="7" id="KW-0862">Zinc</keyword>
<protein>
    <recommendedName>
        <fullName evidence="11">Nuclease SbcCD subunit C</fullName>
    </recommendedName>
</protein>
<evidence type="ECO:0000259" key="14">
    <source>
        <dbReference type="Pfam" id="PF13476"/>
    </source>
</evidence>
<dbReference type="PANTHER" id="PTHR32114">
    <property type="entry name" value="ABC TRANSPORTER ABCH.3"/>
    <property type="match status" value="1"/>
</dbReference>
<keyword evidence="11" id="KW-0233">DNA recombination</keyword>
<keyword evidence="3" id="KW-0479">Metal-binding</keyword>
<keyword evidence="11" id="KW-0540">Nuclease</keyword>
<dbReference type="Pfam" id="PF04423">
    <property type="entry name" value="Rad50_zn_hook"/>
    <property type="match status" value="1"/>
</dbReference>
<keyword evidence="11" id="KW-0235">DNA replication</keyword>
<dbReference type="InterPro" id="IPR038729">
    <property type="entry name" value="Rad50/SbcC_AAA"/>
</dbReference>